<evidence type="ECO:0000313" key="1">
    <source>
        <dbReference type="EMBL" id="TBU98519.1"/>
    </source>
</evidence>
<dbReference type="Proteomes" id="UP000292639">
    <property type="component" value="Unassembled WGS sequence"/>
</dbReference>
<name>A0A4Q9RBW2_9GAMM</name>
<protein>
    <submittedName>
        <fullName evidence="1">Uncharacterized protein</fullName>
    </submittedName>
</protein>
<sequence length="92" mass="9814">MRLEVWPERYLADSISVPGPFDLSTAFREPDQPLYATRINPSQGLFADIPVGEGCSEGLAGLAANTVSTMRKSPYAVAPAQAGAQCVDVLEM</sequence>
<dbReference type="EMBL" id="QJUP01000004">
    <property type="protein sequence ID" value="TBU98519.1"/>
    <property type="molecule type" value="Genomic_DNA"/>
</dbReference>
<organism evidence="1 2">
    <name type="scientific">Stutzerimonas kirkiae</name>
    <dbReference type="NCBI Taxonomy" id="2211392"/>
    <lineage>
        <taxon>Bacteria</taxon>
        <taxon>Pseudomonadati</taxon>
        <taxon>Pseudomonadota</taxon>
        <taxon>Gammaproteobacteria</taxon>
        <taxon>Pseudomonadales</taxon>
        <taxon>Pseudomonadaceae</taxon>
        <taxon>Stutzerimonas</taxon>
    </lineage>
</organism>
<keyword evidence="2" id="KW-1185">Reference proteome</keyword>
<proteinExistence type="predicted"/>
<accession>A0A4Q9RBW2</accession>
<dbReference type="AlphaFoldDB" id="A0A4Q9RBW2"/>
<evidence type="ECO:0000313" key="2">
    <source>
        <dbReference type="Proteomes" id="UP000292639"/>
    </source>
</evidence>
<reference evidence="1 2" key="1">
    <citation type="submission" date="2018-06" db="EMBL/GenBank/DDBJ databases">
        <title>Three novel Pseudomonas species isolated from symptomatic oak.</title>
        <authorList>
            <person name="Bueno-Gonzalez V."/>
            <person name="Brady C."/>
        </authorList>
    </citation>
    <scope>NUCLEOTIDE SEQUENCE [LARGE SCALE GENOMIC DNA]</scope>
    <source>
        <strain evidence="1 2">P17C</strain>
    </source>
</reference>
<gene>
    <name evidence="1" type="ORF">DNJ96_04570</name>
</gene>
<comment type="caution">
    <text evidence="1">The sequence shown here is derived from an EMBL/GenBank/DDBJ whole genome shotgun (WGS) entry which is preliminary data.</text>
</comment>